<evidence type="ECO:0000259" key="1">
    <source>
        <dbReference type="PROSITE" id="PS50280"/>
    </source>
</evidence>
<dbReference type="InterPro" id="IPR053209">
    <property type="entry name" value="Gramillin-biosynth_MTr"/>
</dbReference>
<reference evidence="2" key="1">
    <citation type="submission" date="2021-08" db="EMBL/GenBank/DDBJ databases">
        <title>Global Aspergillus fumigatus from environmental and clinical sources.</title>
        <authorList>
            <person name="Barber A."/>
            <person name="Sae-Ong T."/>
        </authorList>
    </citation>
    <scope>NUCLEOTIDE SEQUENCE</scope>
    <source>
        <strain evidence="2">NRZ-2016-071</strain>
    </source>
</reference>
<dbReference type="InterPro" id="IPR011990">
    <property type="entry name" value="TPR-like_helical_dom_sf"/>
</dbReference>
<dbReference type="Gene3D" id="1.25.40.10">
    <property type="entry name" value="Tetratricopeptide repeat domain"/>
    <property type="match status" value="1"/>
</dbReference>
<protein>
    <recommendedName>
        <fullName evidence="1">SET domain-containing protein</fullName>
    </recommendedName>
</protein>
<gene>
    <name evidence="2" type="ORF">KXV57_008428</name>
</gene>
<proteinExistence type="predicted"/>
<dbReference type="SUPFAM" id="SSF48452">
    <property type="entry name" value="TPR-like"/>
    <property type="match status" value="1"/>
</dbReference>
<organism evidence="2 3">
    <name type="scientific">Aspergillus fumigatus</name>
    <name type="common">Neosartorya fumigata</name>
    <dbReference type="NCBI Taxonomy" id="746128"/>
    <lineage>
        <taxon>Eukaryota</taxon>
        <taxon>Fungi</taxon>
        <taxon>Dikarya</taxon>
        <taxon>Ascomycota</taxon>
        <taxon>Pezizomycotina</taxon>
        <taxon>Eurotiomycetes</taxon>
        <taxon>Eurotiomycetidae</taxon>
        <taxon>Eurotiales</taxon>
        <taxon>Aspergillaceae</taxon>
        <taxon>Aspergillus</taxon>
        <taxon>Aspergillus subgen. Fumigati</taxon>
    </lineage>
</organism>
<evidence type="ECO:0000313" key="2">
    <source>
        <dbReference type="EMBL" id="KAH1900618.1"/>
    </source>
</evidence>
<name>A0A9P8SS12_ASPFM</name>
<dbReference type="InterPro" id="IPR001214">
    <property type="entry name" value="SET_dom"/>
</dbReference>
<dbReference type="Gene3D" id="2.170.270.10">
    <property type="entry name" value="SET domain"/>
    <property type="match status" value="1"/>
</dbReference>
<evidence type="ECO:0000313" key="3">
    <source>
        <dbReference type="Proteomes" id="UP000813423"/>
    </source>
</evidence>
<sequence>MDTHDVSGNREYWEYLRRYKQTLQHAQSCKGQRPKTTKSRDEIIFQFMLRRIRSSVAPVDLQTIRSSFVPPAYAPCTAPLRSLAKVMIKDLTLETHHRGSYILLRAVTPPDTMTSVMVIVEDEEGDVLMLQLYNQEEGLLAEGRLIQGTVILVKEPYLKTMSDGDYGIRVDHLSDVRFIPDHDTLIPSPWRRQRMENEASARSWKLKGNDCFNDAHYHAALDCYSKGLDSSPAPDEAVTIQLNRALTFLKTHQFDAALRDLETVLADSKPSEKALFRKAQALYHLQRFRESGEAHQVLAREFPSNAPAQSEFNRAIARLAEQKTGKYPFKRLQLEATKRRPPLLDHATYVGPVAVRPTESRGRGLFTTEAVKAGDLLFCEKAFAHAFHDADDPRRSIGLLINPQTNQITMGTQTELIRLIVQKLYKNPSTIPAFIDLYHDSYQPVAVPEVDDTPIVDTFLVEQIVALNCFGCPLLSRESHRRTMTGQAQLDHDEQKFHSCGVWLLASYINHSCCSNARRSFIGDMMIVRAAQDLAAGTEITFWYQSPLNSDFPEKRMNLQHWGFKCACAICQDAQQTEKSIVMTRKKLTAGLKKEIQCRKKPNTTTITALLSRLEETYRQPASEVPRLGLWRPYWNLAMLYAMHGQPQKTIEFALKTLESLGYVVEGGHLPRISGTPLRVKQWGLMTDSLVGCWMSLSHAYQQVAPDLAPQAHEYARITYRICLGEDETFDETYAQVSERSYGFLAGE</sequence>
<comment type="caution">
    <text evidence="2">The sequence shown here is derived from an EMBL/GenBank/DDBJ whole genome shotgun (WGS) entry which is preliminary data.</text>
</comment>
<feature type="domain" description="SET" evidence="1">
    <location>
        <begin position="351"/>
        <end position="545"/>
    </location>
</feature>
<dbReference type="PROSITE" id="PS50280">
    <property type="entry name" value="SET"/>
    <property type="match status" value="1"/>
</dbReference>
<dbReference type="AlphaFoldDB" id="A0A9P8SS12"/>
<dbReference type="SMART" id="SM00317">
    <property type="entry name" value="SET"/>
    <property type="match status" value="1"/>
</dbReference>
<dbReference type="SUPFAM" id="SSF82199">
    <property type="entry name" value="SET domain"/>
    <property type="match status" value="1"/>
</dbReference>
<dbReference type="PANTHER" id="PTHR47643">
    <property type="entry name" value="TPR DOMAIN PROTEIN (AFU_ORTHOLOGUE AFUA_5G12710)"/>
    <property type="match status" value="1"/>
</dbReference>
<dbReference type="EMBL" id="JAIBSC010000074">
    <property type="protein sequence ID" value="KAH1900618.1"/>
    <property type="molecule type" value="Genomic_DNA"/>
</dbReference>
<dbReference type="Pfam" id="PF00856">
    <property type="entry name" value="SET"/>
    <property type="match status" value="1"/>
</dbReference>
<dbReference type="InterPro" id="IPR046341">
    <property type="entry name" value="SET_dom_sf"/>
</dbReference>
<dbReference type="PANTHER" id="PTHR47643:SF2">
    <property type="entry name" value="TPR DOMAIN PROTEIN (AFU_ORTHOLOGUE AFUA_5G12710)"/>
    <property type="match status" value="1"/>
</dbReference>
<accession>A0A9P8SS12</accession>
<dbReference type="Proteomes" id="UP000813423">
    <property type="component" value="Unassembled WGS sequence"/>
</dbReference>